<dbReference type="AlphaFoldDB" id="A0A077WH67"/>
<keyword evidence="1" id="KW-1015">Disulfide bond</keyword>
<dbReference type="Pfam" id="PF00085">
    <property type="entry name" value="Thioredoxin"/>
    <property type="match status" value="1"/>
</dbReference>
<organism evidence="3">
    <name type="scientific">Lichtheimia ramosa</name>
    <dbReference type="NCBI Taxonomy" id="688394"/>
    <lineage>
        <taxon>Eukaryota</taxon>
        <taxon>Fungi</taxon>
        <taxon>Fungi incertae sedis</taxon>
        <taxon>Mucoromycota</taxon>
        <taxon>Mucoromycotina</taxon>
        <taxon>Mucoromycetes</taxon>
        <taxon>Mucorales</taxon>
        <taxon>Lichtheimiaceae</taxon>
        <taxon>Lichtheimia</taxon>
    </lineage>
</organism>
<gene>
    <name evidence="3" type="ORF">LRAMOSA09002</name>
</gene>
<dbReference type="SUPFAM" id="SSF52833">
    <property type="entry name" value="Thioredoxin-like"/>
    <property type="match status" value="1"/>
</dbReference>
<evidence type="ECO:0000259" key="2">
    <source>
        <dbReference type="Pfam" id="PF00085"/>
    </source>
</evidence>
<dbReference type="PANTHER" id="PTHR46115">
    <property type="entry name" value="THIOREDOXIN-LIKE PROTEIN 1"/>
    <property type="match status" value="1"/>
</dbReference>
<dbReference type="OrthoDB" id="2121326at2759"/>
<dbReference type="CDD" id="cd02947">
    <property type="entry name" value="TRX_family"/>
    <property type="match status" value="1"/>
</dbReference>
<proteinExistence type="predicted"/>
<protein>
    <recommendedName>
        <fullName evidence="2">Thioredoxin domain-containing protein</fullName>
    </recommendedName>
</protein>
<reference evidence="3" key="1">
    <citation type="journal article" date="2014" name="Genome Announc.">
        <title>De novo whole-genome sequence and genome annotation of Lichtheimia ramosa.</title>
        <authorList>
            <person name="Linde J."/>
            <person name="Schwartze V."/>
            <person name="Binder U."/>
            <person name="Lass-Florl C."/>
            <person name="Voigt K."/>
            <person name="Horn F."/>
        </authorList>
    </citation>
    <scope>NUCLEOTIDE SEQUENCE</scope>
    <source>
        <strain evidence="3">JMRC FSU:6197</strain>
    </source>
</reference>
<dbReference type="InterPro" id="IPR036249">
    <property type="entry name" value="Thioredoxin-like_sf"/>
</dbReference>
<dbReference type="EMBL" id="LK023320">
    <property type="protein sequence ID" value="CDS06474.1"/>
    <property type="molecule type" value="Genomic_DNA"/>
</dbReference>
<feature type="domain" description="Thioredoxin" evidence="2">
    <location>
        <begin position="9"/>
        <end position="77"/>
    </location>
</feature>
<accession>A0A077WH67</accession>
<name>A0A077WH67_9FUNG</name>
<sequence>MSISYPKNIDEFNKLITENNKAVIDFTASWSGACKMMDPTFDTLAVENPEIAFAKVDIDQHPDIPAALDITAVPTFSSTRMFDYFIGPGPSQVTERTHKLKLA</sequence>
<evidence type="ECO:0000313" key="3">
    <source>
        <dbReference type="EMBL" id="CDS06474.1"/>
    </source>
</evidence>
<evidence type="ECO:0000256" key="1">
    <source>
        <dbReference type="ARBA" id="ARBA00023157"/>
    </source>
</evidence>
<dbReference type="Gene3D" id="3.40.30.10">
    <property type="entry name" value="Glutaredoxin"/>
    <property type="match status" value="1"/>
</dbReference>
<dbReference type="InterPro" id="IPR013766">
    <property type="entry name" value="Thioredoxin_domain"/>
</dbReference>